<dbReference type="Proteomes" id="UP000597444">
    <property type="component" value="Unassembled WGS sequence"/>
</dbReference>
<keyword evidence="2" id="KW-1185">Reference proteome</keyword>
<sequence length="44" mass="4985">MLFGILIGALILTWATIGVLVCIGDDQHRAGWRQVLRELERRHG</sequence>
<organism evidence="1 2">
    <name type="scientific">Reticulibacter mediterranei</name>
    <dbReference type="NCBI Taxonomy" id="2778369"/>
    <lineage>
        <taxon>Bacteria</taxon>
        <taxon>Bacillati</taxon>
        <taxon>Chloroflexota</taxon>
        <taxon>Ktedonobacteria</taxon>
        <taxon>Ktedonobacterales</taxon>
        <taxon>Reticulibacteraceae</taxon>
        <taxon>Reticulibacter</taxon>
    </lineage>
</organism>
<dbReference type="AlphaFoldDB" id="A0A8J3IVV5"/>
<evidence type="ECO:0000313" key="1">
    <source>
        <dbReference type="EMBL" id="GHO99508.1"/>
    </source>
</evidence>
<protein>
    <submittedName>
        <fullName evidence="1">Uncharacterized protein</fullName>
    </submittedName>
</protein>
<name>A0A8J3IVV5_9CHLR</name>
<gene>
    <name evidence="1" type="ORF">KSF_095560</name>
</gene>
<evidence type="ECO:0000313" key="2">
    <source>
        <dbReference type="Proteomes" id="UP000597444"/>
    </source>
</evidence>
<dbReference type="RefSeq" id="WP_268963585.1">
    <property type="nucleotide sequence ID" value="NZ_BNJK01000002.1"/>
</dbReference>
<reference evidence="1" key="1">
    <citation type="submission" date="2020-10" db="EMBL/GenBank/DDBJ databases">
        <title>Taxonomic study of unclassified bacteria belonging to the class Ktedonobacteria.</title>
        <authorList>
            <person name="Yabe S."/>
            <person name="Wang C.M."/>
            <person name="Zheng Y."/>
            <person name="Sakai Y."/>
            <person name="Cavaletti L."/>
            <person name="Monciardini P."/>
            <person name="Donadio S."/>
        </authorList>
    </citation>
    <scope>NUCLEOTIDE SEQUENCE</scope>
    <source>
        <strain evidence="1">ID150040</strain>
    </source>
</reference>
<dbReference type="EMBL" id="BNJK01000002">
    <property type="protein sequence ID" value="GHO99508.1"/>
    <property type="molecule type" value="Genomic_DNA"/>
</dbReference>
<accession>A0A8J3IVV5</accession>
<comment type="caution">
    <text evidence="1">The sequence shown here is derived from an EMBL/GenBank/DDBJ whole genome shotgun (WGS) entry which is preliminary data.</text>
</comment>
<proteinExistence type="predicted"/>